<dbReference type="GO" id="GO:0055037">
    <property type="term" value="C:recycling endosome"/>
    <property type="evidence" value="ECO:0007669"/>
    <property type="project" value="UniProtKB-SubCell"/>
</dbReference>
<evidence type="ECO:0000256" key="2">
    <source>
        <dbReference type="ARBA" id="ARBA00004172"/>
    </source>
</evidence>
<dbReference type="InterPro" id="IPR044234">
    <property type="entry name" value="TMEM230"/>
</dbReference>
<accession>A0A0K8TNZ8</accession>
<dbReference type="GO" id="GO:0005776">
    <property type="term" value="C:autophagosome"/>
    <property type="evidence" value="ECO:0007669"/>
    <property type="project" value="UniProtKB-SubCell"/>
</dbReference>
<evidence type="ECO:0000256" key="8">
    <source>
        <dbReference type="ARBA" id="ARBA00007743"/>
    </source>
</evidence>
<keyword evidence="12" id="KW-0770">Synapse</keyword>
<evidence type="ECO:0000256" key="6">
    <source>
        <dbReference type="ARBA" id="ARBA00004601"/>
    </source>
</evidence>
<evidence type="ECO:0000256" key="15">
    <source>
        <dbReference type="ARBA" id="ARBA00023329"/>
    </source>
</evidence>
<evidence type="ECO:0000256" key="11">
    <source>
        <dbReference type="ARBA" id="ARBA00022989"/>
    </source>
</evidence>
<evidence type="ECO:0000256" key="16">
    <source>
        <dbReference type="ARBA" id="ARBA00024003"/>
    </source>
</evidence>
<evidence type="ECO:0000256" key="1">
    <source>
        <dbReference type="ARBA" id="ARBA00004141"/>
    </source>
</evidence>
<keyword evidence="14 19" id="KW-0472">Membrane</keyword>
<dbReference type="Pfam" id="PF05915">
    <property type="entry name" value="TMEM_230_134"/>
    <property type="match status" value="1"/>
</dbReference>
<feature type="region of interest" description="Disordered" evidence="18">
    <location>
        <begin position="1"/>
        <end position="24"/>
    </location>
</feature>
<evidence type="ECO:0000256" key="4">
    <source>
        <dbReference type="ARBA" id="ARBA00004412"/>
    </source>
</evidence>
<comment type="similarity">
    <text evidence="8">Belongs to the TMEM134/TMEM230 family.</text>
</comment>
<dbReference type="InterPro" id="IPR008590">
    <property type="entry name" value="TMEM_230/134"/>
</dbReference>
<evidence type="ECO:0000256" key="14">
    <source>
        <dbReference type="ARBA" id="ARBA00023136"/>
    </source>
</evidence>
<dbReference type="GO" id="GO:0005770">
    <property type="term" value="C:late endosome"/>
    <property type="evidence" value="ECO:0007669"/>
    <property type="project" value="UniProtKB-SubCell"/>
</dbReference>
<evidence type="ECO:0000256" key="5">
    <source>
        <dbReference type="ARBA" id="ARBA00004419"/>
    </source>
</evidence>
<keyword evidence="11 19" id="KW-1133">Transmembrane helix</keyword>
<dbReference type="EMBL" id="GDAI01001988">
    <property type="protein sequence ID" value="JAI15615.1"/>
    <property type="molecule type" value="mRNA"/>
</dbReference>
<dbReference type="AlphaFoldDB" id="A0A0K8TNZ8"/>
<evidence type="ECO:0000256" key="13">
    <source>
        <dbReference type="ARBA" id="ARBA00023034"/>
    </source>
</evidence>
<dbReference type="GO" id="GO:0005769">
    <property type="term" value="C:early endosome"/>
    <property type="evidence" value="ECO:0007669"/>
    <property type="project" value="UniProtKB-SubCell"/>
</dbReference>
<protein>
    <recommendedName>
        <fullName evidence="17">Transmembrane protein 230</fullName>
    </recommendedName>
</protein>
<keyword evidence="13" id="KW-0333">Golgi apparatus</keyword>
<sequence length="118" mass="13436">KSKMSRRRNVNSNNYTYQRLPVDYDPDEIDSKQFEKPEPKFPFKTAAFVLGLMMAGMVCMAIGISIVSGMIEEKYQDRAWPLFILGTIMLIPGGYYGVIVLCVIFKVRGYEIDDIPAL</sequence>
<dbReference type="PANTHER" id="PTHR15664">
    <property type="entry name" value="C20ORF30 PROTEIN"/>
    <property type="match status" value="1"/>
</dbReference>
<feature type="non-terminal residue" evidence="20">
    <location>
        <position position="1"/>
    </location>
</feature>
<organism evidence="20">
    <name type="scientific">Tabanus bromius</name>
    <name type="common">Band-eyed brown horse fly</name>
    <dbReference type="NCBI Taxonomy" id="304241"/>
    <lineage>
        <taxon>Eukaryota</taxon>
        <taxon>Metazoa</taxon>
        <taxon>Ecdysozoa</taxon>
        <taxon>Arthropoda</taxon>
        <taxon>Hexapoda</taxon>
        <taxon>Insecta</taxon>
        <taxon>Pterygota</taxon>
        <taxon>Neoptera</taxon>
        <taxon>Endopterygota</taxon>
        <taxon>Diptera</taxon>
        <taxon>Brachycera</taxon>
        <taxon>Tabanomorpha</taxon>
        <taxon>Tabanoidea</taxon>
        <taxon>Tabanidae</taxon>
        <taxon>Tabanus</taxon>
    </lineage>
</organism>
<keyword evidence="10" id="KW-0967">Endosome</keyword>
<comment type="subcellular location">
    <subcellularLocation>
        <location evidence="5">Cytoplasmic vesicle</location>
        <location evidence="5">Autophagosome</location>
    </subcellularLocation>
    <subcellularLocation>
        <location evidence="3">Cytoplasmic vesicle</location>
        <location evidence="3">Secretory vesicle</location>
        <location evidence="3">Synaptic vesicle</location>
    </subcellularLocation>
    <subcellularLocation>
        <location evidence="4">Early endosome</location>
    </subcellularLocation>
    <subcellularLocation>
        <location evidence="6">Golgi apparatus</location>
        <location evidence="6">trans-Golgi network</location>
    </subcellularLocation>
    <subcellularLocation>
        <location evidence="7">Late endosome</location>
    </subcellularLocation>
    <subcellularLocation>
        <location evidence="1">Membrane</location>
        <topology evidence="1">Multi-pass membrane protein</topology>
    </subcellularLocation>
    <subcellularLocation>
        <location evidence="2">Recycling endosome</location>
    </subcellularLocation>
</comment>
<evidence type="ECO:0000256" key="19">
    <source>
        <dbReference type="SAM" id="Phobius"/>
    </source>
</evidence>
<name>A0A0K8TNZ8_TABBR</name>
<evidence type="ECO:0000256" key="7">
    <source>
        <dbReference type="ARBA" id="ARBA00004603"/>
    </source>
</evidence>
<reference evidence="20" key="1">
    <citation type="journal article" date="2015" name="Insect Biochem. Mol. Biol.">
        <title>An insight into the sialome of the horse fly, Tabanus bromius.</title>
        <authorList>
            <person name="Ribeiro J.M."/>
            <person name="Kazimirova M."/>
            <person name="Takac P."/>
            <person name="Andersen J.F."/>
            <person name="Francischetti I.M."/>
        </authorList>
    </citation>
    <scope>NUCLEOTIDE SEQUENCE</scope>
</reference>
<dbReference type="GO" id="GO:0008021">
    <property type="term" value="C:synaptic vesicle"/>
    <property type="evidence" value="ECO:0007669"/>
    <property type="project" value="UniProtKB-SubCell"/>
</dbReference>
<dbReference type="GO" id="GO:0016020">
    <property type="term" value="C:membrane"/>
    <property type="evidence" value="ECO:0007669"/>
    <property type="project" value="UniProtKB-SubCell"/>
</dbReference>
<evidence type="ECO:0000256" key="3">
    <source>
        <dbReference type="ARBA" id="ARBA00004234"/>
    </source>
</evidence>
<evidence type="ECO:0000256" key="9">
    <source>
        <dbReference type="ARBA" id="ARBA00022692"/>
    </source>
</evidence>
<evidence type="ECO:0000256" key="10">
    <source>
        <dbReference type="ARBA" id="ARBA00022753"/>
    </source>
</evidence>
<feature type="transmembrane region" description="Helical" evidence="19">
    <location>
        <begin position="46"/>
        <end position="71"/>
    </location>
</feature>
<dbReference type="GO" id="GO:0005794">
    <property type="term" value="C:Golgi apparatus"/>
    <property type="evidence" value="ECO:0007669"/>
    <property type="project" value="UniProtKB-SubCell"/>
</dbReference>
<evidence type="ECO:0000256" key="12">
    <source>
        <dbReference type="ARBA" id="ARBA00023018"/>
    </source>
</evidence>
<evidence type="ECO:0000313" key="20">
    <source>
        <dbReference type="EMBL" id="JAI15615.1"/>
    </source>
</evidence>
<proteinExistence type="evidence at transcript level"/>
<comment type="function">
    <text evidence="16">Involved in trafficking and recycling of synaptic vesicles.</text>
</comment>
<evidence type="ECO:0000256" key="18">
    <source>
        <dbReference type="SAM" id="MobiDB-lite"/>
    </source>
</evidence>
<dbReference type="PANTHER" id="PTHR15664:SF6">
    <property type="entry name" value="TRANSMEMBRANE PROTEIN 230"/>
    <property type="match status" value="1"/>
</dbReference>
<feature type="transmembrane region" description="Helical" evidence="19">
    <location>
        <begin position="83"/>
        <end position="105"/>
    </location>
</feature>
<keyword evidence="15" id="KW-0968">Cytoplasmic vesicle</keyword>
<evidence type="ECO:0000256" key="17">
    <source>
        <dbReference type="ARBA" id="ARBA00024088"/>
    </source>
</evidence>
<keyword evidence="9 19" id="KW-0812">Transmembrane</keyword>